<evidence type="ECO:0000313" key="3">
    <source>
        <dbReference type="EMBL" id="KAH7323008.1"/>
    </source>
</evidence>
<name>A0A8K0T1H2_9HYPO</name>
<feature type="compositionally biased region" description="Basic and acidic residues" evidence="1">
    <location>
        <begin position="98"/>
        <end position="114"/>
    </location>
</feature>
<dbReference type="PANTHER" id="PTHR35391">
    <property type="entry name" value="C2H2-TYPE DOMAIN-CONTAINING PROTEIN-RELATED"/>
    <property type="match status" value="1"/>
</dbReference>
<feature type="region of interest" description="Disordered" evidence="1">
    <location>
        <begin position="98"/>
        <end position="121"/>
    </location>
</feature>
<feature type="domain" description="C2H2-type" evidence="2">
    <location>
        <begin position="349"/>
        <end position="371"/>
    </location>
</feature>
<dbReference type="OrthoDB" id="6133115at2759"/>
<dbReference type="PROSITE" id="PS00028">
    <property type="entry name" value="ZINC_FINGER_C2H2_1"/>
    <property type="match status" value="1"/>
</dbReference>
<dbReference type="EMBL" id="JAGPNK010000004">
    <property type="protein sequence ID" value="KAH7323008.1"/>
    <property type="molecule type" value="Genomic_DNA"/>
</dbReference>
<comment type="caution">
    <text evidence="3">The sequence shown here is derived from an EMBL/GenBank/DDBJ whole genome shotgun (WGS) entry which is preliminary data.</text>
</comment>
<dbReference type="SMART" id="SM00355">
    <property type="entry name" value="ZnF_C2H2"/>
    <property type="match status" value="2"/>
</dbReference>
<dbReference type="InterPro" id="IPR058925">
    <property type="entry name" value="zf-C2H2_AcuF"/>
</dbReference>
<feature type="region of interest" description="Disordered" evidence="1">
    <location>
        <begin position="586"/>
        <end position="625"/>
    </location>
</feature>
<organism evidence="3 4">
    <name type="scientific">Stachybotrys elegans</name>
    <dbReference type="NCBI Taxonomy" id="80388"/>
    <lineage>
        <taxon>Eukaryota</taxon>
        <taxon>Fungi</taxon>
        <taxon>Dikarya</taxon>
        <taxon>Ascomycota</taxon>
        <taxon>Pezizomycotina</taxon>
        <taxon>Sordariomycetes</taxon>
        <taxon>Hypocreomycetidae</taxon>
        <taxon>Hypocreales</taxon>
        <taxon>Stachybotryaceae</taxon>
        <taxon>Stachybotrys</taxon>
    </lineage>
</organism>
<evidence type="ECO:0000256" key="1">
    <source>
        <dbReference type="SAM" id="MobiDB-lite"/>
    </source>
</evidence>
<reference evidence="3" key="1">
    <citation type="journal article" date="2021" name="Nat. Commun.">
        <title>Genetic determinants of endophytism in the Arabidopsis root mycobiome.</title>
        <authorList>
            <person name="Mesny F."/>
            <person name="Miyauchi S."/>
            <person name="Thiergart T."/>
            <person name="Pickel B."/>
            <person name="Atanasova L."/>
            <person name="Karlsson M."/>
            <person name="Huettel B."/>
            <person name="Barry K.W."/>
            <person name="Haridas S."/>
            <person name="Chen C."/>
            <person name="Bauer D."/>
            <person name="Andreopoulos W."/>
            <person name="Pangilinan J."/>
            <person name="LaButti K."/>
            <person name="Riley R."/>
            <person name="Lipzen A."/>
            <person name="Clum A."/>
            <person name="Drula E."/>
            <person name="Henrissat B."/>
            <person name="Kohler A."/>
            <person name="Grigoriev I.V."/>
            <person name="Martin F.M."/>
            <person name="Hacquard S."/>
        </authorList>
    </citation>
    <scope>NUCLEOTIDE SEQUENCE</scope>
    <source>
        <strain evidence="3">MPI-CAGE-CH-0235</strain>
    </source>
</reference>
<sequence length="625" mass="71617">MEQNIASKVSQCLQDFGAIPKALEAEDMATPVAQDSKPARKLRDEFAKFKVWAGNMGAHRTGMASLDYRLRDASHVKGQVFRLLEDLHANLEEMVSLREEAAGPKTAAQERDVGEGMEPDSEVDIEAEIQDIHVDIADVIDCLLRLSMTIQHPAPHDRYLRYQTTDKSHHEHWDIQHVRSKFDKIDDEIAERLGRAISRRRQYFQYRESHHEKLAFGLDGNEDDAPHTVASSLPEHLKQEKEASARVVLEDDRSDTGYSETSYATTAVDTKQRRIPPMPKAAFDGPFECPFCHMIIKVDNRVAWKKHVYGDLRPYICIEKDCRTPEVEYARRHLWIQHVKQSHWRLFYCPLGCDTTVRSPEALHSHLADRHGVGNIDPRSIAPRGTDVQEYQRHIGRHQEQIALFALPDISSPENAGESDEEQESEAADSAESTGDRIDLANNNLPITLSVEYNSDVDSYTGSNDEWDKSDHLTQGTYTLNALYKELGLNEDSWGSEVPDTPRRNSDLTPEDIQNLIKLATEEPFRAPMNHGSQAEERLRVRFDSARAMKIDNLRRKLEEEEEELVEAERRARITFAAEMMAAEEARKRREADIAESRRRTDMLLEARKKAAEERNKMEERSEME</sequence>
<feature type="region of interest" description="Disordered" evidence="1">
    <location>
        <begin position="410"/>
        <end position="440"/>
    </location>
</feature>
<dbReference type="InterPro" id="IPR013087">
    <property type="entry name" value="Znf_C2H2_type"/>
</dbReference>
<accession>A0A8K0T1H2</accession>
<evidence type="ECO:0000259" key="2">
    <source>
        <dbReference type="PROSITE" id="PS00028"/>
    </source>
</evidence>
<proteinExistence type="predicted"/>
<dbReference type="AlphaFoldDB" id="A0A8K0T1H2"/>
<protein>
    <recommendedName>
        <fullName evidence="2">C2H2-type domain-containing protein</fullName>
    </recommendedName>
</protein>
<keyword evidence="4" id="KW-1185">Reference proteome</keyword>
<evidence type="ECO:0000313" key="4">
    <source>
        <dbReference type="Proteomes" id="UP000813444"/>
    </source>
</evidence>
<dbReference type="Proteomes" id="UP000813444">
    <property type="component" value="Unassembled WGS sequence"/>
</dbReference>
<dbReference type="Pfam" id="PF26082">
    <property type="entry name" value="zf-C2H2_AcuF"/>
    <property type="match status" value="1"/>
</dbReference>
<dbReference type="PANTHER" id="PTHR35391:SF7">
    <property type="entry name" value="C2H2-TYPE DOMAIN-CONTAINING PROTEIN"/>
    <property type="match status" value="1"/>
</dbReference>
<feature type="compositionally biased region" description="Acidic residues" evidence="1">
    <location>
        <begin position="417"/>
        <end position="429"/>
    </location>
</feature>
<gene>
    <name evidence="3" type="ORF">B0I35DRAFT_192058</name>
</gene>